<dbReference type="GO" id="GO:0010468">
    <property type="term" value="P:regulation of gene expression"/>
    <property type="evidence" value="ECO:0007669"/>
    <property type="project" value="InterPro"/>
</dbReference>
<proteinExistence type="predicted"/>
<dbReference type="Gene3D" id="6.10.250.2670">
    <property type="match status" value="1"/>
</dbReference>
<feature type="compositionally biased region" description="Pro residues" evidence="1">
    <location>
        <begin position="211"/>
        <end position="224"/>
    </location>
</feature>
<dbReference type="PaxDb" id="121845-A0A3Q0IM86"/>
<dbReference type="GeneID" id="103524599"/>
<dbReference type="GO" id="GO:0032783">
    <property type="term" value="C:super elongation complex"/>
    <property type="evidence" value="ECO:0007669"/>
    <property type="project" value="TreeGrafter"/>
</dbReference>
<keyword evidence="2" id="KW-1185">Reference proteome</keyword>
<dbReference type="KEGG" id="dci:103524599"/>
<name>A0A3Q0IM86_DIACI</name>
<feature type="compositionally biased region" description="Low complexity" evidence="1">
    <location>
        <begin position="67"/>
        <end position="88"/>
    </location>
</feature>
<dbReference type="Proteomes" id="UP000079169">
    <property type="component" value="Unplaced"/>
</dbReference>
<reference evidence="3" key="1">
    <citation type="submission" date="2025-08" db="UniProtKB">
        <authorList>
            <consortium name="RefSeq"/>
        </authorList>
    </citation>
    <scope>IDENTIFICATION</scope>
</reference>
<accession>A0A3Q0IM86</accession>
<protein>
    <submittedName>
        <fullName evidence="3">AF4/FMR2 family member 4</fullName>
    </submittedName>
</protein>
<evidence type="ECO:0000256" key="1">
    <source>
        <dbReference type="SAM" id="MobiDB-lite"/>
    </source>
</evidence>
<dbReference type="PANTHER" id="PTHR10528:SF17">
    <property type="entry name" value="AF4_FMR2 FAMILY MEMBER LILLI"/>
    <property type="match status" value="1"/>
</dbReference>
<dbReference type="Pfam" id="PF05110">
    <property type="entry name" value="AF-4"/>
    <property type="match status" value="1"/>
</dbReference>
<dbReference type="AlphaFoldDB" id="A0A3Q0IM86"/>
<feature type="compositionally biased region" description="Low complexity" evidence="1">
    <location>
        <begin position="174"/>
        <end position="201"/>
    </location>
</feature>
<organism evidence="2 3">
    <name type="scientific">Diaphorina citri</name>
    <name type="common">Asian citrus psyllid</name>
    <dbReference type="NCBI Taxonomy" id="121845"/>
    <lineage>
        <taxon>Eukaryota</taxon>
        <taxon>Metazoa</taxon>
        <taxon>Ecdysozoa</taxon>
        <taxon>Arthropoda</taxon>
        <taxon>Hexapoda</taxon>
        <taxon>Insecta</taxon>
        <taxon>Pterygota</taxon>
        <taxon>Neoptera</taxon>
        <taxon>Paraneoptera</taxon>
        <taxon>Hemiptera</taxon>
        <taxon>Sternorrhyncha</taxon>
        <taxon>Psylloidea</taxon>
        <taxon>Psyllidae</taxon>
        <taxon>Diaphorininae</taxon>
        <taxon>Diaphorina</taxon>
    </lineage>
</organism>
<gene>
    <name evidence="3" type="primary">LOC103524599</name>
</gene>
<feature type="region of interest" description="Disordered" evidence="1">
    <location>
        <begin position="54"/>
        <end position="241"/>
    </location>
</feature>
<dbReference type="PANTHER" id="PTHR10528">
    <property type="entry name" value="AF4/FMR2 FAMILY MEMBER"/>
    <property type="match status" value="1"/>
</dbReference>
<feature type="compositionally biased region" description="Low complexity" evidence="1">
    <location>
        <begin position="102"/>
        <end position="115"/>
    </location>
</feature>
<dbReference type="InterPro" id="IPR007797">
    <property type="entry name" value="AF4/FMR2"/>
</dbReference>
<evidence type="ECO:0000313" key="2">
    <source>
        <dbReference type="Proteomes" id="UP000079169"/>
    </source>
</evidence>
<evidence type="ECO:0000313" key="3">
    <source>
        <dbReference type="RefSeq" id="XP_026675758.1"/>
    </source>
</evidence>
<sequence length="291" mass="30706">MSSQAERECEVFSAPLFEVPVRVNLCDQVTRQIQSTLGNYEEVKHLLGSAHDSIYGIDGHPPPSPAPATTRTPVSRSTTTPPVSRSAVLTSGGGPEFKKPTRSSMPTSSSSSSNNNHRDHHHPSSTQRGGFEKPMDSKPPSGGRGFYPGQPVKHGGIDPRSSGIVPAKGPPPLSNSNHHSSSSRPSNARSVNSSNSNSNASTRPHSDLPVSTPPSAPSIAPPSIIPTANFRNSASSGPPRADVENILKEMTEVMPMTPLTAIAATPRKETETKFIFNPATGKVSNHLSSGF</sequence>
<dbReference type="STRING" id="121845.A0A3Q0IM86"/>
<dbReference type="RefSeq" id="XP_026675758.1">
    <property type="nucleotide sequence ID" value="XM_026819957.1"/>
</dbReference>